<keyword evidence="1" id="KW-0472">Membrane</keyword>
<gene>
    <name evidence="2" type="ORF">FYJ64_04710</name>
</gene>
<evidence type="ECO:0000313" key="2">
    <source>
        <dbReference type="EMBL" id="MST51609.1"/>
    </source>
</evidence>
<dbReference type="EMBL" id="VUMZ01000003">
    <property type="protein sequence ID" value="MST51609.1"/>
    <property type="molecule type" value="Genomic_DNA"/>
</dbReference>
<evidence type="ECO:0000256" key="1">
    <source>
        <dbReference type="SAM" id="Phobius"/>
    </source>
</evidence>
<evidence type="ECO:0000313" key="3">
    <source>
        <dbReference type="Proteomes" id="UP000474676"/>
    </source>
</evidence>
<keyword evidence="1" id="KW-1133">Transmembrane helix</keyword>
<keyword evidence="1" id="KW-0812">Transmembrane</keyword>
<name>A0A6L5Y4E4_9FIRM</name>
<accession>A0A6L5Y4E4</accession>
<dbReference type="GeneID" id="303114620"/>
<feature type="transmembrane region" description="Helical" evidence="1">
    <location>
        <begin position="7"/>
        <end position="25"/>
    </location>
</feature>
<dbReference type="AlphaFoldDB" id="A0A6L5Y4E4"/>
<keyword evidence="3" id="KW-1185">Reference proteome</keyword>
<proteinExistence type="predicted"/>
<reference evidence="2 3" key="1">
    <citation type="submission" date="2019-08" db="EMBL/GenBank/DDBJ databases">
        <title>In-depth cultivation of the pig gut microbiome towards novel bacterial diversity and tailored functional studies.</title>
        <authorList>
            <person name="Wylensek D."/>
            <person name="Hitch T.C.A."/>
            <person name="Clavel T."/>
        </authorList>
    </citation>
    <scope>NUCLEOTIDE SEQUENCE [LARGE SCALE GENOMIC DNA]</scope>
    <source>
        <strain evidence="2 3">WCA-MUC-591-APC-3H</strain>
    </source>
</reference>
<dbReference type="Proteomes" id="UP000474676">
    <property type="component" value="Unassembled WGS sequence"/>
</dbReference>
<comment type="caution">
    <text evidence="2">The sequence shown here is derived from an EMBL/GenBank/DDBJ whole genome shotgun (WGS) entry which is preliminary data.</text>
</comment>
<feature type="transmembrane region" description="Helical" evidence="1">
    <location>
        <begin position="97"/>
        <end position="115"/>
    </location>
</feature>
<feature type="transmembrane region" description="Helical" evidence="1">
    <location>
        <begin position="68"/>
        <end position="91"/>
    </location>
</feature>
<sequence length="120" mass="13205">MKAVKIIDIICIVIFVLMGVYIFALPEATQDLLLPVFTIINPYKTGAWIMGIGFLVTCLWGKGKAGLVLGVVLLVCYLITAFVSLVGLMVVTTGLDLLWYLHPIPIVIGCIVAICRKRRR</sequence>
<feature type="transmembrane region" description="Helical" evidence="1">
    <location>
        <begin position="45"/>
        <end position="61"/>
    </location>
</feature>
<organism evidence="2 3">
    <name type="scientific">Hornefia butyriciproducens</name>
    <dbReference type="NCBI Taxonomy" id="2652293"/>
    <lineage>
        <taxon>Bacteria</taxon>
        <taxon>Bacillati</taxon>
        <taxon>Bacillota</taxon>
        <taxon>Clostridia</taxon>
        <taxon>Peptostreptococcales</taxon>
        <taxon>Anaerovoracaceae</taxon>
        <taxon>Hornefia</taxon>
    </lineage>
</organism>
<protein>
    <submittedName>
        <fullName evidence="2">Uncharacterized protein</fullName>
    </submittedName>
</protein>
<dbReference type="RefSeq" id="WP_154574070.1">
    <property type="nucleotide sequence ID" value="NZ_VUMZ01000003.1"/>
</dbReference>